<dbReference type="EMBL" id="MLFT02000002">
    <property type="protein sequence ID" value="PHT56032.1"/>
    <property type="molecule type" value="Genomic_DNA"/>
</dbReference>
<keyword evidence="2" id="KW-1185">Reference proteome</keyword>
<organism evidence="1 2">
    <name type="scientific">Capsicum baccatum</name>
    <name type="common">Peruvian pepper</name>
    <dbReference type="NCBI Taxonomy" id="33114"/>
    <lineage>
        <taxon>Eukaryota</taxon>
        <taxon>Viridiplantae</taxon>
        <taxon>Streptophyta</taxon>
        <taxon>Embryophyta</taxon>
        <taxon>Tracheophyta</taxon>
        <taxon>Spermatophyta</taxon>
        <taxon>Magnoliopsida</taxon>
        <taxon>eudicotyledons</taxon>
        <taxon>Gunneridae</taxon>
        <taxon>Pentapetalae</taxon>
        <taxon>asterids</taxon>
        <taxon>lamiids</taxon>
        <taxon>Solanales</taxon>
        <taxon>Solanaceae</taxon>
        <taxon>Solanoideae</taxon>
        <taxon>Capsiceae</taxon>
        <taxon>Capsicum</taxon>
    </lineage>
</organism>
<dbReference type="PANTHER" id="PTHR48449:SF1">
    <property type="entry name" value="DUF1985 DOMAIN-CONTAINING PROTEIN"/>
    <property type="match status" value="1"/>
</dbReference>
<gene>
    <name evidence="1" type="ORF">CQW23_04518</name>
</gene>
<sequence length="356" mass="40071">MVPKRTKTESSPSKGTSEAARLHPLLYELALQALSQSGAEYDEYGKEECFKRDDADANIPSIKELVKAFSIDRYPVRMQCDGAADLTGDFVVKSAMEKSFDAFKKILREQKLDAYFRDSFFGKYLDFPEDNNARFQMKMVYELLKRRFMHENKDKIDEVWINYCGMPVCFGWKEFAIVTGLKYPKVIDRIKMKLFGATIITRKIILEGGLVVVDIAVGGGSGAAVGANDAPLTVFKANHYEYDHSGYIDFASPSKCSACKCQDCRAKHDVVINAINALTASVKELTSKRGLIPSKRILFPSAPLEIRAKRRRRVIFRALSGIQKSEIATPLSACCTYNVQRREARVEKGKYIMSSN</sequence>
<evidence type="ECO:0000313" key="2">
    <source>
        <dbReference type="Proteomes" id="UP000224567"/>
    </source>
</evidence>
<protein>
    <recommendedName>
        <fullName evidence="3">DUF1985 domain-containing protein</fullName>
    </recommendedName>
</protein>
<evidence type="ECO:0000313" key="1">
    <source>
        <dbReference type="EMBL" id="PHT56032.1"/>
    </source>
</evidence>
<proteinExistence type="predicted"/>
<name>A0A2G2XEV2_CAPBA</name>
<comment type="caution">
    <text evidence="1">The sequence shown here is derived from an EMBL/GenBank/DDBJ whole genome shotgun (WGS) entry which is preliminary data.</text>
</comment>
<dbReference type="AlphaFoldDB" id="A0A2G2XEV2"/>
<evidence type="ECO:0008006" key="3">
    <source>
        <dbReference type="Google" id="ProtNLM"/>
    </source>
</evidence>
<reference evidence="2" key="2">
    <citation type="journal article" date="2017" name="J. Anim. Genet.">
        <title>Multiple reference genome sequences of hot pepper reveal the massive evolution of plant disease resistance genes by retroduplication.</title>
        <authorList>
            <person name="Kim S."/>
            <person name="Park J."/>
            <person name="Yeom S.-I."/>
            <person name="Kim Y.-M."/>
            <person name="Seo E."/>
            <person name="Kim K.-T."/>
            <person name="Kim M.-S."/>
            <person name="Lee J.M."/>
            <person name="Cheong K."/>
            <person name="Shin H.-S."/>
            <person name="Kim S.-B."/>
            <person name="Han K."/>
            <person name="Lee J."/>
            <person name="Park M."/>
            <person name="Lee H.-A."/>
            <person name="Lee H.-Y."/>
            <person name="Lee Y."/>
            <person name="Oh S."/>
            <person name="Lee J.H."/>
            <person name="Choi E."/>
            <person name="Choi E."/>
            <person name="Lee S.E."/>
            <person name="Jeon J."/>
            <person name="Kim H."/>
            <person name="Choi G."/>
            <person name="Song H."/>
            <person name="Lee J."/>
            <person name="Lee S.-C."/>
            <person name="Kwon J.-K."/>
            <person name="Lee H.-Y."/>
            <person name="Koo N."/>
            <person name="Hong Y."/>
            <person name="Kim R.W."/>
            <person name="Kang W.-H."/>
            <person name="Huh J.H."/>
            <person name="Kang B.-C."/>
            <person name="Yang T.-J."/>
            <person name="Lee Y.-H."/>
            <person name="Bennetzen J.L."/>
            <person name="Choi D."/>
        </authorList>
    </citation>
    <scope>NUCLEOTIDE SEQUENCE [LARGE SCALE GENOMIC DNA]</scope>
    <source>
        <strain evidence="2">cv. PBC81</strain>
    </source>
</reference>
<dbReference type="PANTHER" id="PTHR48449">
    <property type="entry name" value="DUF1985 DOMAIN-CONTAINING PROTEIN"/>
    <property type="match status" value="1"/>
</dbReference>
<dbReference type="OrthoDB" id="1305819at2759"/>
<reference evidence="1 2" key="1">
    <citation type="journal article" date="2017" name="Genome Biol.">
        <title>New reference genome sequences of hot pepper reveal the massive evolution of plant disease-resistance genes by retroduplication.</title>
        <authorList>
            <person name="Kim S."/>
            <person name="Park J."/>
            <person name="Yeom S.I."/>
            <person name="Kim Y.M."/>
            <person name="Seo E."/>
            <person name="Kim K.T."/>
            <person name="Kim M.S."/>
            <person name="Lee J.M."/>
            <person name="Cheong K."/>
            <person name="Shin H.S."/>
            <person name="Kim S.B."/>
            <person name="Han K."/>
            <person name="Lee J."/>
            <person name="Park M."/>
            <person name="Lee H.A."/>
            <person name="Lee H.Y."/>
            <person name="Lee Y."/>
            <person name="Oh S."/>
            <person name="Lee J.H."/>
            <person name="Choi E."/>
            <person name="Choi E."/>
            <person name="Lee S.E."/>
            <person name="Jeon J."/>
            <person name="Kim H."/>
            <person name="Choi G."/>
            <person name="Song H."/>
            <person name="Lee J."/>
            <person name="Lee S.C."/>
            <person name="Kwon J.K."/>
            <person name="Lee H.Y."/>
            <person name="Koo N."/>
            <person name="Hong Y."/>
            <person name="Kim R.W."/>
            <person name="Kang W.H."/>
            <person name="Huh J.H."/>
            <person name="Kang B.C."/>
            <person name="Yang T.J."/>
            <person name="Lee Y.H."/>
            <person name="Bennetzen J.L."/>
            <person name="Choi D."/>
        </authorList>
    </citation>
    <scope>NUCLEOTIDE SEQUENCE [LARGE SCALE GENOMIC DNA]</scope>
    <source>
        <strain evidence="2">cv. PBC81</strain>
    </source>
</reference>
<accession>A0A2G2XEV2</accession>
<dbReference type="Proteomes" id="UP000224567">
    <property type="component" value="Unassembled WGS sequence"/>
</dbReference>